<evidence type="ECO:0000313" key="2">
    <source>
        <dbReference type="EMBL" id="CAN77793.1"/>
    </source>
</evidence>
<feature type="region of interest" description="Disordered" evidence="1">
    <location>
        <begin position="1"/>
        <end position="129"/>
    </location>
</feature>
<evidence type="ECO:0000256" key="1">
    <source>
        <dbReference type="SAM" id="MobiDB-lite"/>
    </source>
</evidence>
<proteinExistence type="predicted"/>
<feature type="compositionally biased region" description="Polar residues" evidence="1">
    <location>
        <begin position="29"/>
        <end position="46"/>
    </location>
</feature>
<accession>A5CBU0</accession>
<organism evidence="2">
    <name type="scientific">Vitis vinifera</name>
    <name type="common">Grape</name>
    <dbReference type="NCBI Taxonomy" id="29760"/>
    <lineage>
        <taxon>Eukaryota</taxon>
        <taxon>Viridiplantae</taxon>
        <taxon>Streptophyta</taxon>
        <taxon>Embryophyta</taxon>
        <taxon>Tracheophyta</taxon>
        <taxon>Spermatophyta</taxon>
        <taxon>Magnoliopsida</taxon>
        <taxon>eudicotyledons</taxon>
        <taxon>Gunneridae</taxon>
        <taxon>Pentapetalae</taxon>
        <taxon>rosids</taxon>
        <taxon>Vitales</taxon>
        <taxon>Vitaceae</taxon>
        <taxon>Viteae</taxon>
        <taxon>Vitis</taxon>
    </lineage>
</organism>
<dbReference type="AlphaFoldDB" id="A5CBU0"/>
<sequence length="171" mass="18553">MDLRLTFHFQHGTDPRIPSCPSPRCTPRQRASSAQVPSDSPSQATEASRIPPFEGGVPSSPSSPAPQCRYKTRRPPTTPGATTSHPESSLRHPPTRRARILGPGESSKASQPKPPIDSKSMTTRGVPSPTAIHFSIDGRHGILETRHIAKALQIPFEPVDPSAFRQWSLVS</sequence>
<gene>
    <name evidence="2" type="ORF">VITISV_022442</name>
</gene>
<reference evidence="2" key="1">
    <citation type="journal article" date="2007" name="PLoS ONE">
        <title>The first genome sequence of an elite grapevine cultivar (Pinot noir Vitis vinifera L.): coping with a highly heterozygous genome.</title>
        <authorList>
            <person name="Velasco R."/>
            <person name="Zharkikh A."/>
            <person name="Troggio M."/>
            <person name="Cartwright D.A."/>
            <person name="Cestaro A."/>
            <person name="Pruss D."/>
            <person name="Pindo M."/>
            <person name="FitzGerald L.M."/>
            <person name="Vezzulli S."/>
            <person name="Reid J."/>
            <person name="Malacarne G."/>
            <person name="Iliev D."/>
            <person name="Coppola G."/>
            <person name="Wardell B."/>
            <person name="Micheletti D."/>
            <person name="Macalma T."/>
            <person name="Facci M."/>
            <person name="Mitchell J.T."/>
            <person name="Perazzolli M."/>
            <person name="Eldredge G."/>
            <person name="Gatto P."/>
            <person name="Oyzerski R."/>
            <person name="Moretto M."/>
            <person name="Gutin N."/>
            <person name="Stefanini M."/>
            <person name="Chen Y."/>
            <person name="Segala C."/>
            <person name="Davenport C."/>
            <person name="Dematte L."/>
            <person name="Mraz A."/>
            <person name="Battilana J."/>
            <person name="Stormo K."/>
            <person name="Costa F."/>
            <person name="Tao Q."/>
            <person name="Si-Ammour A."/>
            <person name="Harkins T."/>
            <person name="Lackey A."/>
            <person name="Perbost C."/>
            <person name="Taillon B."/>
            <person name="Stella A."/>
            <person name="Solovyev V."/>
            <person name="Fawcett J.A."/>
            <person name="Sterck L."/>
            <person name="Vandepoele K."/>
            <person name="Grando S.M."/>
            <person name="Toppo S."/>
            <person name="Moser C."/>
            <person name="Lanchbury J."/>
            <person name="Bogden R."/>
            <person name="Skolnick M."/>
            <person name="Sgaramella V."/>
            <person name="Bhatnagar S.K."/>
            <person name="Fontana P."/>
            <person name="Gutin A."/>
            <person name="Van de Peer Y."/>
            <person name="Salamini F."/>
            <person name="Viola R."/>
        </authorList>
    </citation>
    <scope>NUCLEOTIDE SEQUENCE</scope>
</reference>
<name>A5CBU0_VITVI</name>
<dbReference type="EMBL" id="AM489340">
    <property type="protein sequence ID" value="CAN77793.1"/>
    <property type="molecule type" value="Genomic_DNA"/>
</dbReference>
<protein>
    <submittedName>
        <fullName evidence="2">Uncharacterized protein</fullName>
    </submittedName>
</protein>